<organism evidence="2 3">
    <name type="scientific">Luteimonas terrae</name>
    <dbReference type="NCBI Taxonomy" id="1530191"/>
    <lineage>
        <taxon>Bacteria</taxon>
        <taxon>Pseudomonadati</taxon>
        <taxon>Pseudomonadota</taxon>
        <taxon>Gammaproteobacteria</taxon>
        <taxon>Lysobacterales</taxon>
        <taxon>Lysobacteraceae</taxon>
        <taxon>Luteimonas</taxon>
    </lineage>
</organism>
<feature type="transmembrane region" description="Helical" evidence="1">
    <location>
        <begin position="41"/>
        <end position="61"/>
    </location>
</feature>
<evidence type="ECO:0000313" key="2">
    <source>
        <dbReference type="EMBL" id="MDR7194374.1"/>
    </source>
</evidence>
<keyword evidence="3" id="KW-1185">Reference proteome</keyword>
<evidence type="ECO:0000256" key="1">
    <source>
        <dbReference type="SAM" id="Phobius"/>
    </source>
</evidence>
<keyword evidence="1" id="KW-0812">Transmembrane</keyword>
<dbReference type="Proteomes" id="UP001256588">
    <property type="component" value="Unassembled WGS sequence"/>
</dbReference>
<sequence length="65" mass="7355">MMPWLRLKLALVCALVFLHVWLSRTLRQLATVEPPPRPRALLRFAAPMTFLVGLCIGLLGLTKPF</sequence>
<keyword evidence="1" id="KW-0472">Membrane</keyword>
<dbReference type="RefSeq" id="WP_310237582.1">
    <property type="nucleotide sequence ID" value="NZ_JAVDWO010000015.1"/>
</dbReference>
<dbReference type="EMBL" id="JAVDWO010000015">
    <property type="protein sequence ID" value="MDR7194374.1"/>
    <property type="molecule type" value="Genomic_DNA"/>
</dbReference>
<accession>A0ABU1Y024</accession>
<keyword evidence="1" id="KW-1133">Transmembrane helix</keyword>
<comment type="caution">
    <text evidence="2">The sequence shown here is derived from an EMBL/GenBank/DDBJ whole genome shotgun (WGS) entry which is preliminary data.</text>
</comment>
<name>A0ABU1Y024_9GAMM</name>
<evidence type="ECO:0000313" key="3">
    <source>
        <dbReference type="Proteomes" id="UP001256588"/>
    </source>
</evidence>
<protein>
    <submittedName>
        <fullName evidence="2">Membrane protein</fullName>
    </submittedName>
</protein>
<gene>
    <name evidence="2" type="ORF">J2W68_003119</name>
</gene>
<proteinExistence type="predicted"/>
<reference evidence="2 3" key="1">
    <citation type="submission" date="2023-07" db="EMBL/GenBank/DDBJ databases">
        <title>Sorghum-associated microbial communities from plants grown in Nebraska, USA.</title>
        <authorList>
            <person name="Schachtman D."/>
        </authorList>
    </citation>
    <scope>NUCLEOTIDE SEQUENCE [LARGE SCALE GENOMIC DNA]</scope>
    <source>
        <strain evidence="2 3">4099</strain>
    </source>
</reference>